<dbReference type="InterPro" id="IPR007505">
    <property type="entry name" value="PDDEXK_7"/>
</dbReference>
<evidence type="ECO:0008006" key="3">
    <source>
        <dbReference type="Google" id="ProtNLM"/>
    </source>
</evidence>
<comment type="caution">
    <text evidence="1">The sequence shown here is derived from an EMBL/GenBank/DDBJ whole genome shotgun (WGS) entry which is preliminary data.</text>
</comment>
<reference evidence="2" key="1">
    <citation type="journal article" date="2019" name="Int. J. Syst. Evol. Microbiol.">
        <title>The Global Catalogue of Microorganisms (GCM) 10K type strain sequencing project: providing services to taxonomists for standard genome sequencing and annotation.</title>
        <authorList>
            <consortium name="The Broad Institute Genomics Platform"/>
            <consortium name="The Broad Institute Genome Sequencing Center for Infectious Disease"/>
            <person name="Wu L."/>
            <person name="Ma J."/>
        </authorList>
    </citation>
    <scope>NUCLEOTIDE SEQUENCE [LARGE SCALE GENOMIC DNA]</scope>
    <source>
        <strain evidence="2">JCM 16704</strain>
    </source>
</reference>
<dbReference type="RefSeq" id="WP_344675858.1">
    <property type="nucleotide sequence ID" value="NZ_BAAAZI010000013.1"/>
</dbReference>
<accession>A0ABP7Z575</accession>
<gene>
    <name evidence="1" type="ORF">GCM10022216_32570</name>
</gene>
<proteinExistence type="predicted"/>
<protein>
    <recommendedName>
        <fullName evidence="3">DUF2357 domain-containing protein</fullName>
    </recommendedName>
</protein>
<dbReference type="Pfam" id="PF04411">
    <property type="entry name" value="PDDEXK_7"/>
    <property type="match status" value="1"/>
</dbReference>
<organism evidence="1 2">
    <name type="scientific">Sphingobacterium kyonggiense</name>
    <dbReference type="NCBI Taxonomy" id="714075"/>
    <lineage>
        <taxon>Bacteria</taxon>
        <taxon>Pseudomonadati</taxon>
        <taxon>Bacteroidota</taxon>
        <taxon>Sphingobacteriia</taxon>
        <taxon>Sphingobacteriales</taxon>
        <taxon>Sphingobacteriaceae</taxon>
        <taxon>Sphingobacterium</taxon>
    </lineage>
</organism>
<name>A0ABP7Z575_9SPHI</name>
<keyword evidence="2" id="KW-1185">Reference proteome</keyword>
<dbReference type="EMBL" id="BAAAZI010000013">
    <property type="protein sequence ID" value="GAA4147013.1"/>
    <property type="molecule type" value="Genomic_DNA"/>
</dbReference>
<evidence type="ECO:0000313" key="1">
    <source>
        <dbReference type="EMBL" id="GAA4147013.1"/>
    </source>
</evidence>
<dbReference type="Proteomes" id="UP001500101">
    <property type="component" value="Unassembled WGS sequence"/>
</dbReference>
<evidence type="ECO:0000313" key="2">
    <source>
        <dbReference type="Proteomes" id="UP001500101"/>
    </source>
</evidence>
<sequence length="476" mass="55296">MIEKISSYLSYAFFSEVSEALTLKLNSPLLQKRSGYREVLNRWLQFDLASRLIWQGGEDVYEAGKKDIAKLYEYWLFFQLYELIIQKFNLQIFQTQNYEHLFEVDETGLSLKLKSGKELIIKGETNFESRNLTVRFSYNRTFTGGVKYHLGEPGSITTTLRPDYTLSIWPSSFSENEAEKEEVITHIHFDAKYKIQNLRDQYTENVEEHILNRIDERERKGTFKNIDVLKMHTYKDAIRRTGGAYILYPGSNEKCFKGFHEVLPGLGAFSISPSKYDTGINSLSEFLDKVILHLIDRTTQRERINNVSNQILKEPNLTYGNSLKTIPVHLERQKIDILNTYVLVGYSRSEQHLEWCIKNGIYNFRMNDNVGSLELTKEVVQAKYLLLRESGRDIATKLYRITSKGPKVYSNSKLLELGYDNPSQSEYLVVTIEPCTDWNDLEVSFKDLDEYKNINASIYSKPAIPFVVTLDKILIL</sequence>